<dbReference type="PRINTS" id="PR00120">
    <property type="entry name" value="HATPASE"/>
</dbReference>
<dbReference type="SFLD" id="SFLDS00003">
    <property type="entry name" value="Haloacid_Dehalogenase"/>
    <property type="match status" value="1"/>
</dbReference>
<dbReference type="Gene3D" id="2.70.150.10">
    <property type="entry name" value="Calcium-transporting ATPase, cytoplasmic transduction domain A"/>
    <property type="match status" value="1"/>
</dbReference>
<organism evidence="11 12">
    <name type="scientific">Ideonella azotifigens</name>
    <dbReference type="NCBI Taxonomy" id="513160"/>
    <lineage>
        <taxon>Bacteria</taxon>
        <taxon>Pseudomonadati</taxon>
        <taxon>Pseudomonadota</taxon>
        <taxon>Betaproteobacteria</taxon>
        <taxon>Burkholderiales</taxon>
        <taxon>Sphaerotilaceae</taxon>
        <taxon>Ideonella</taxon>
    </lineage>
</organism>
<evidence type="ECO:0000313" key="11">
    <source>
        <dbReference type="EMBL" id="GAA0751033.1"/>
    </source>
</evidence>
<protein>
    <submittedName>
        <fullName evidence="11">HAD-IC family P-type ATPase</fullName>
    </submittedName>
</protein>
<feature type="transmembrane region" description="Helical" evidence="9">
    <location>
        <begin position="702"/>
        <end position="727"/>
    </location>
</feature>
<dbReference type="SFLD" id="SFLDF00027">
    <property type="entry name" value="p-type_atpase"/>
    <property type="match status" value="1"/>
</dbReference>
<accession>A0ABP3VC41</accession>
<evidence type="ECO:0000256" key="4">
    <source>
        <dbReference type="ARBA" id="ARBA00022840"/>
    </source>
</evidence>
<dbReference type="InterPro" id="IPR006068">
    <property type="entry name" value="ATPase_P-typ_cation-transptr_C"/>
</dbReference>
<evidence type="ECO:0000256" key="5">
    <source>
        <dbReference type="ARBA" id="ARBA00022967"/>
    </source>
</evidence>
<dbReference type="PRINTS" id="PR00119">
    <property type="entry name" value="CATATPASE"/>
</dbReference>
<feature type="transmembrane region" description="Helical" evidence="9">
    <location>
        <begin position="804"/>
        <end position="823"/>
    </location>
</feature>
<keyword evidence="3" id="KW-0547">Nucleotide-binding</keyword>
<keyword evidence="2 9" id="KW-0812">Transmembrane</keyword>
<name>A0ABP3VC41_9BURK</name>
<comment type="caution">
    <text evidence="11">The sequence shown here is derived from an EMBL/GenBank/DDBJ whole genome shotgun (WGS) entry which is preliminary data.</text>
</comment>
<dbReference type="InterPro" id="IPR001757">
    <property type="entry name" value="P_typ_ATPase"/>
</dbReference>
<dbReference type="InterPro" id="IPR008250">
    <property type="entry name" value="ATPase_P-typ_transduc_dom_A_sf"/>
</dbReference>
<keyword evidence="12" id="KW-1185">Reference proteome</keyword>
<dbReference type="Gene3D" id="1.20.1110.10">
    <property type="entry name" value="Calcium-transporting ATPase, transmembrane domain"/>
    <property type="match status" value="2"/>
</dbReference>
<dbReference type="InterPro" id="IPR059000">
    <property type="entry name" value="ATPase_P-type_domA"/>
</dbReference>
<dbReference type="InterPro" id="IPR023298">
    <property type="entry name" value="ATPase_P-typ_TM_dom_sf"/>
</dbReference>
<dbReference type="EMBL" id="BAAAEW010000013">
    <property type="protein sequence ID" value="GAA0751033.1"/>
    <property type="molecule type" value="Genomic_DNA"/>
</dbReference>
<feature type="transmembrane region" description="Helical" evidence="9">
    <location>
        <begin position="71"/>
        <end position="90"/>
    </location>
</feature>
<dbReference type="InterPro" id="IPR004014">
    <property type="entry name" value="ATPase_P-typ_cation-transptr_N"/>
</dbReference>
<feature type="transmembrane region" description="Helical" evidence="9">
    <location>
        <begin position="770"/>
        <end position="792"/>
    </location>
</feature>
<dbReference type="Pfam" id="PF00702">
    <property type="entry name" value="Hydrolase"/>
    <property type="match status" value="1"/>
</dbReference>
<proteinExistence type="predicted"/>
<dbReference type="SUPFAM" id="SSF81665">
    <property type="entry name" value="Calcium ATPase, transmembrane domain M"/>
    <property type="match status" value="1"/>
</dbReference>
<sequence length="829" mass="86977">MNAVPPTPDNPRGLASDEVLRLRSRDGPNLLPAAPRRGLLQMAWEVMTQPMILLLLVTAGLYGLLGNREDAALLMLSALLVGGLAIYQAHRTERVLHALKDLSAPRCTVIRDGQALRVASAELVCGDRLVIDEGDRLAADARLVEGGTVQVDESQLTGESLPVPKHPGGEGSESSLSAGSLVVQGDGVAVVTATGARTTLGRLGHSLQQLHRRPSRLEAELKQLVRRVAIMALLICLVSSSLHAWRTGSWSEGLLIGLTLAMSLIPEEFAVVWTVMLAIGAWRLARQGVLTREPQAIEALGTVSVLCVDKTGTLTRNEMALVALHDGQAPVDVNGHAPGERAAALLAGAMRASLPHGIEPMDRAIFRAAGGPPPADGRFTPGPRLGVGPGRPWVTHWWRDSEAGGATVWLKGAPEALLAQCSGDPALLARLAECTRNWSSEGMRVLAVVCGRADQAPADGSLPAGLALAPLGLLGFQDPLRADVPAAVAACRAAGMRVVMITGDAPLTARAIALQAGLQAAAPEVLTGVALAGMSDAELRQQLASVQVFARVDPAQKLRIVQALQQRGEVVAMTGDGVNDAPALRAADIGVAMGQRGTDVAREAAALVLLNDDFASLVQAVRAGRRIFANLHQALGYLFAVHVPIVGVSLLPVLMGGPVLLLPMHVVALELIIDPACSLVFEAEPASADSMRVPPRAASARLFTLRAALRSLAVGGLSFLGVLLVQALGHRVGWSDEGLRLASLASIVAGNLLMLAWFRGRHPRGAPGNTALQVLIAGIGLGWAALLALPALARVFGLPPDLPWQWALLPAAAALWCTAQLAWRRTWRT</sequence>
<dbReference type="SUPFAM" id="SSF81653">
    <property type="entry name" value="Calcium ATPase, transduction domain A"/>
    <property type="match status" value="1"/>
</dbReference>
<dbReference type="InterPro" id="IPR036412">
    <property type="entry name" value="HAD-like_sf"/>
</dbReference>
<dbReference type="InterPro" id="IPR023299">
    <property type="entry name" value="ATPase_P-typ_cyto_dom_N"/>
</dbReference>
<dbReference type="Pfam" id="PF00690">
    <property type="entry name" value="Cation_ATPase_N"/>
    <property type="match status" value="1"/>
</dbReference>
<evidence type="ECO:0000256" key="1">
    <source>
        <dbReference type="ARBA" id="ARBA00004141"/>
    </source>
</evidence>
<dbReference type="Proteomes" id="UP001500279">
    <property type="component" value="Unassembled WGS sequence"/>
</dbReference>
<keyword evidence="7 9" id="KW-0472">Membrane</keyword>
<dbReference type="SFLD" id="SFLDG00002">
    <property type="entry name" value="C1.7:_P-type_atpase_like"/>
    <property type="match status" value="1"/>
</dbReference>
<keyword evidence="6 9" id="KW-1133">Transmembrane helix</keyword>
<feature type="region of interest" description="Disordered" evidence="8">
    <location>
        <begin position="152"/>
        <end position="176"/>
    </location>
</feature>
<evidence type="ECO:0000256" key="7">
    <source>
        <dbReference type="ARBA" id="ARBA00023136"/>
    </source>
</evidence>
<dbReference type="NCBIfam" id="TIGR01494">
    <property type="entry name" value="ATPase_P-type"/>
    <property type="match status" value="2"/>
</dbReference>
<dbReference type="InterPro" id="IPR018303">
    <property type="entry name" value="ATPase_P-typ_P_site"/>
</dbReference>
<evidence type="ECO:0000256" key="3">
    <source>
        <dbReference type="ARBA" id="ARBA00022741"/>
    </source>
</evidence>
<feature type="transmembrane region" description="Helical" evidence="9">
    <location>
        <begin position="46"/>
        <end position="65"/>
    </location>
</feature>
<dbReference type="Gene3D" id="3.40.1110.10">
    <property type="entry name" value="Calcium-transporting ATPase, cytoplasmic domain N"/>
    <property type="match status" value="1"/>
</dbReference>
<feature type="transmembrane region" description="Helical" evidence="9">
    <location>
        <begin position="739"/>
        <end position="758"/>
    </location>
</feature>
<dbReference type="PROSITE" id="PS00154">
    <property type="entry name" value="ATPASE_E1_E2"/>
    <property type="match status" value="1"/>
</dbReference>
<dbReference type="SUPFAM" id="SSF56784">
    <property type="entry name" value="HAD-like"/>
    <property type="match status" value="1"/>
</dbReference>
<evidence type="ECO:0000256" key="9">
    <source>
        <dbReference type="SAM" id="Phobius"/>
    </source>
</evidence>
<dbReference type="SMART" id="SM00831">
    <property type="entry name" value="Cation_ATPase_N"/>
    <property type="match status" value="1"/>
</dbReference>
<feature type="domain" description="Cation-transporting P-type ATPase N-terminal" evidence="10">
    <location>
        <begin position="4"/>
        <end position="67"/>
    </location>
</feature>
<dbReference type="Gene3D" id="3.40.50.1000">
    <property type="entry name" value="HAD superfamily/HAD-like"/>
    <property type="match status" value="2"/>
</dbReference>
<dbReference type="PANTHER" id="PTHR42861">
    <property type="entry name" value="CALCIUM-TRANSPORTING ATPASE"/>
    <property type="match status" value="1"/>
</dbReference>
<reference evidence="12" key="1">
    <citation type="journal article" date="2019" name="Int. J. Syst. Evol. Microbiol.">
        <title>The Global Catalogue of Microorganisms (GCM) 10K type strain sequencing project: providing services to taxonomists for standard genome sequencing and annotation.</title>
        <authorList>
            <consortium name="The Broad Institute Genomics Platform"/>
            <consortium name="The Broad Institute Genome Sequencing Center for Infectious Disease"/>
            <person name="Wu L."/>
            <person name="Ma J."/>
        </authorList>
    </citation>
    <scope>NUCLEOTIDE SEQUENCE [LARGE SCALE GENOMIC DNA]</scope>
    <source>
        <strain evidence="12">JCM 15503</strain>
    </source>
</reference>
<dbReference type="InterPro" id="IPR044492">
    <property type="entry name" value="P_typ_ATPase_HD_dom"/>
</dbReference>
<keyword evidence="5" id="KW-1278">Translocase</keyword>
<evidence type="ECO:0000256" key="6">
    <source>
        <dbReference type="ARBA" id="ARBA00022989"/>
    </source>
</evidence>
<evidence type="ECO:0000313" key="12">
    <source>
        <dbReference type="Proteomes" id="UP001500279"/>
    </source>
</evidence>
<feature type="transmembrane region" description="Helical" evidence="9">
    <location>
        <begin position="634"/>
        <end position="654"/>
    </location>
</feature>
<gene>
    <name evidence="11" type="ORF">GCM10009107_23410</name>
</gene>
<keyword evidence="4" id="KW-0067">ATP-binding</keyword>
<evidence type="ECO:0000256" key="8">
    <source>
        <dbReference type="SAM" id="MobiDB-lite"/>
    </source>
</evidence>
<comment type="subcellular location">
    <subcellularLocation>
        <location evidence="1">Membrane</location>
        <topology evidence="1">Multi-pass membrane protein</topology>
    </subcellularLocation>
</comment>
<dbReference type="Pfam" id="PF00122">
    <property type="entry name" value="E1-E2_ATPase"/>
    <property type="match status" value="1"/>
</dbReference>
<evidence type="ECO:0000259" key="10">
    <source>
        <dbReference type="SMART" id="SM00831"/>
    </source>
</evidence>
<evidence type="ECO:0000256" key="2">
    <source>
        <dbReference type="ARBA" id="ARBA00022692"/>
    </source>
</evidence>
<dbReference type="Pfam" id="PF00689">
    <property type="entry name" value="Cation_ATPase_C"/>
    <property type="match status" value="1"/>
</dbReference>
<dbReference type="InterPro" id="IPR023214">
    <property type="entry name" value="HAD_sf"/>
</dbReference>